<proteinExistence type="predicted"/>
<gene>
    <name evidence="2" type="ORF">ONZ51_g10010</name>
</gene>
<dbReference type="AlphaFoldDB" id="A0AAD7TLG7"/>
<dbReference type="PANTHER" id="PTHR28243">
    <property type="entry name" value="AGL049CP"/>
    <property type="match status" value="1"/>
</dbReference>
<dbReference type="GO" id="GO:0010181">
    <property type="term" value="F:FMN binding"/>
    <property type="evidence" value="ECO:0007669"/>
    <property type="project" value="InterPro"/>
</dbReference>
<organism evidence="2 3">
    <name type="scientific">Trametes cubensis</name>
    <dbReference type="NCBI Taxonomy" id="1111947"/>
    <lineage>
        <taxon>Eukaryota</taxon>
        <taxon>Fungi</taxon>
        <taxon>Dikarya</taxon>
        <taxon>Basidiomycota</taxon>
        <taxon>Agaricomycotina</taxon>
        <taxon>Agaricomycetes</taxon>
        <taxon>Polyporales</taxon>
        <taxon>Polyporaceae</taxon>
        <taxon>Trametes</taxon>
    </lineage>
</organism>
<dbReference type="PANTHER" id="PTHR28243:SF1">
    <property type="entry name" value="PYRIDOXAMINE 5'-PHOSPHATE OXIDASE ALR4036 FAMILY FMN-BINDING DOMAIN-CONTAINING PROTEIN"/>
    <property type="match status" value="1"/>
</dbReference>
<keyword evidence="3" id="KW-1185">Reference proteome</keyword>
<dbReference type="InterPro" id="IPR012349">
    <property type="entry name" value="Split_barrel_FMN-bd"/>
</dbReference>
<dbReference type="Proteomes" id="UP001215151">
    <property type="component" value="Unassembled WGS sequence"/>
</dbReference>
<reference evidence="2" key="1">
    <citation type="submission" date="2022-11" db="EMBL/GenBank/DDBJ databases">
        <title>Genome Sequence of Cubamyces cubensis.</title>
        <authorList>
            <person name="Buettner E."/>
        </authorList>
    </citation>
    <scope>NUCLEOTIDE SEQUENCE</scope>
    <source>
        <strain evidence="2">MPL-01</strain>
    </source>
</reference>
<accession>A0AAD7TLG7</accession>
<dbReference type="SUPFAM" id="SSF50475">
    <property type="entry name" value="FMN-binding split barrel"/>
    <property type="match status" value="1"/>
</dbReference>
<evidence type="ECO:0000313" key="2">
    <source>
        <dbReference type="EMBL" id="KAJ8463812.1"/>
    </source>
</evidence>
<comment type="caution">
    <text evidence="2">The sequence shown here is derived from an EMBL/GenBank/DDBJ whole genome shotgun (WGS) entry which is preliminary data.</text>
</comment>
<feature type="domain" description="Pyridoxamine 5'-phosphate oxidase Alr4036 family FMN-binding" evidence="1">
    <location>
        <begin position="5"/>
        <end position="101"/>
    </location>
</feature>
<name>A0AAD7TLG7_9APHY</name>
<evidence type="ECO:0000313" key="3">
    <source>
        <dbReference type="Proteomes" id="UP001215151"/>
    </source>
</evidence>
<protein>
    <recommendedName>
        <fullName evidence="1">Pyridoxamine 5'-phosphate oxidase Alr4036 family FMN-binding domain-containing protein</fullName>
    </recommendedName>
</protein>
<dbReference type="Gene3D" id="2.30.110.10">
    <property type="entry name" value="Electron Transport, Fmn-binding Protein, Chain A"/>
    <property type="match status" value="1"/>
</dbReference>
<evidence type="ECO:0000259" key="1">
    <source>
        <dbReference type="Pfam" id="PF12766"/>
    </source>
</evidence>
<dbReference type="EMBL" id="JAPEVG010000370">
    <property type="protein sequence ID" value="KAJ8463812.1"/>
    <property type="molecule type" value="Genomic_DNA"/>
</dbReference>
<dbReference type="Pfam" id="PF12766">
    <property type="entry name" value="Pyridox_oxase_2"/>
    <property type="match status" value="1"/>
</dbReference>
<sequence length="234" mass="26282">MASAPRWVEAINKALSHPDNKGKIIYQVATVDASTAPHARSQVHRAFMNPEGRPDLPLLVTSTDVRTPKVAQLRVNQRVELAWWMEGSQDQFRISGFAHIHPSPAAPGDASQPTPIPAEAAALKALEATTFDWEAKRLEIFNKMSPSMRASWCVPRAPGSKLDSYEEQKKWPREVPLEPQNGEDEKNLEMAKSNFALMLIEPISVDWVELGIQPNRRTIFTREGEKWTEQLAIP</sequence>
<dbReference type="InterPro" id="IPR024624">
    <property type="entry name" value="Pyridox_Oxase_Alr4036_FMN-bd"/>
</dbReference>